<dbReference type="PANTHER" id="PTHR45642">
    <property type="entry name" value="GDSL ESTERASE/LIPASE EXL3"/>
    <property type="match status" value="1"/>
</dbReference>
<dbReference type="PANTHER" id="PTHR45642:SF139">
    <property type="entry name" value="SGNH HYDROLASE-TYPE ESTERASE DOMAIN-CONTAINING PROTEIN"/>
    <property type="match status" value="1"/>
</dbReference>
<dbReference type="Proteomes" id="UP000297452">
    <property type="component" value="Unassembled WGS sequence"/>
</dbReference>
<dbReference type="AlphaFoldDB" id="A0A4Z1IZM7"/>
<organism evidence="2 3">
    <name type="scientific">Botryotinia narcissicola</name>
    <dbReference type="NCBI Taxonomy" id="278944"/>
    <lineage>
        <taxon>Eukaryota</taxon>
        <taxon>Fungi</taxon>
        <taxon>Dikarya</taxon>
        <taxon>Ascomycota</taxon>
        <taxon>Pezizomycotina</taxon>
        <taxon>Leotiomycetes</taxon>
        <taxon>Helotiales</taxon>
        <taxon>Sclerotiniaceae</taxon>
        <taxon>Botryotinia</taxon>
    </lineage>
</organism>
<dbReference type="InterPro" id="IPR036514">
    <property type="entry name" value="SGNH_hydro_sf"/>
</dbReference>
<evidence type="ECO:0000256" key="1">
    <source>
        <dbReference type="ARBA" id="ARBA00022729"/>
    </source>
</evidence>
<gene>
    <name evidence="2" type="ORF">BOTNAR_0053g00390</name>
</gene>
<dbReference type="OrthoDB" id="1600564at2759"/>
<dbReference type="Pfam" id="PF00657">
    <property type="entry name" value="Lipase_GDSL"/>
    <property type="match status" value="1"/>
</dbReference>
<accession>A0A4Z1IZM7</accession>
<dbReference type="GO" id="GO:0016788">
    <property type="term" value="F:hydrolase activity, acting on ester bonds"/>
    <property type="evidence" value="ECO:0007669"/>
    <property type="project" value="InterPro"/>
</dbReference>
<evidence type="ECO:0008006" key="4">
    <source>
        <dbReference type="Google" id="ProtNLM"/>
    </source>
</evidence>
<sequence length="380" mass="39375">MPSISFPYFNNTSGDSYSQTGFDITSTQPSATNPFGNPAFPGYTSDNGINWIGHLVETYNSSLILSYNFAYGGAVVDASIVAPYENTVLTLVNQTAEFVDHLSPAPTDAPWTADNSLFAFWFGVNDIGNSYWLANETNVITAIFDSYFAQVQQVYDAGGRNFLFLNCPPIDKSPMMLAYGDSVTSSEVTVISAYNTELSTRVSAFETANSGSTTYVFDTQIPFNTALDAPATYGATNATCFDADGTTCLWYNDLHPGQAIQKLVAQGVAEQVAGSFFQGGAGVSASASGSSSVATVASTSSIPVYSTVQTSSPTVVASLAISSAAAIVTPVSSISSMPSSSVILASSTPLAALSSASPIFSSAAASSTAVASSGDDECEA</sequence>
<dbReference type="InterPro" id="IPR001087">
    <property type="entry name" value="GDSL"/>
</dbReference>
<dbReference type="CDD" id="cd01846">
    <property type="entry name" value="fatty_acyltransferase_like"/>
    <property type="match status" value="1"/>
</dbReference>
<evidence type="ECO:0000313" key="3">
    <source>
        <dbReference type="Proteomes" id="UP000297452"/>
    </source>
</evidence>
<protein>
    <recommendedName>
        <fullName evidence="4">Carbohydrate esterase family 16 protein</fullName>
    </recommendedName>
</protein>
<keyword evidence="1" id="KW-0732">Signal</keyword>
<dbReference type="SUPFAM" id="SSF52266">
    <property type="entry name" value="SGNH hydrolase"/>
    <property type="match status" value="1"/>
</dbReference>
<evidence type="ECO:0000313" key="2">
    <source>
        <dbReference type="EMBL" id="TGO66849.1"/>
    </source>
</evidence>
<dbReference type="EMBL" id="PQXJ01000053">
    <property type="protein sequence ID" value="TGO66849.1"/>
    <property type="molecule type" value="Genomic_DNA"/>
</dbReference>
<keyword evidence="3" id="KW-1185">Reference proteome</keyword>
<dbReference type="InterPro" id="IPR050592">
    <property type="entry name" value="GDSL_lipolytic_enzyme"/>
</dbReference>
<reference evidence="2 3" key="1">
    <citation type="submission" date="2017-12" db="EMBL/GenBank/DDBJ databases">
        <title>Comparative genomics of Botrytis spp.</title>
        <authorList>
            <person name="Valero-Jimenez C.A."/>
            <person name="Tapia P."/>
            <person name="Veloso J."/>
            <person name="Silva-Moreno E."/>
            <person name="Staats M."/>
            <person name="Valdes J.H."/>
            <person name="Van Kan J.A.L."/>
        </authorList>
    </citation>
    <scope>NUCLEOTIDE SEQUENCE [LARGE SCALE GENOMIC DNA]</scope>
    <source>
        <strain evidence="2 3">MUCL2120</strain>
    </source>
</reference>
<dbReference type="Gene3D" id="3.40.50.1110">
    <property type="entry name" value="SGNH hydrolase"/>
    <property type="match status" value="1"/>
</dbReference>
<name>A0A4Z1IZM7_9HELO</name>
<comment type="caution">
    <text evidence="2">The sequence shown here is derived from an EMBL/GenBank/DDBJ whole genome shotgun (WGS) entry which is preliminary data.</text>
</comment>
<dbReference type="STRING" id="278944.A0A4Z1IZM7"/>
<proteinExistence type="predicted"/>